<gene>
    <name evidence="3" type="ORF">E0H73_42970</name>
</gene>
<evidence type="ECO:0000256" key="1">
    <source>
        <dbReference type="SAM" id="MobiDB-lite"/>
    </source>
</evidence>
<evidence type="ECO:0000313" key="4">
    <source>
        <dbReference type="Proteomes" id="UP000291144"/>
    </source>
</evidence>
<keyword evidence="4" id="KW-1185">Reference proteome</keyword>
<dbReference type="Pfam" id="PF13338">
    <property type="entry name" value="AbiEi_4"/>
    <property type="match status" value="1"/>
</dbReference>
<evidence type="ECO:0000313" key="3">
    <source>
        <dbReference type="EMBL" id="TCC48046.1"/>
    </source>
</evidence>
<dbReference type="OrthoDB" id="3356078at2"/>
<protein>
    <recommendedName>
        <fullName evidence="2">AbiEi antitoxin N-terminal domain-containing protein</fullName>
    </recommendedName>
</protein>
<proteinExistence type="predicted"/>
<reference evidence="3 4" key="1">
    <citation type="submission" date="2019-02" db="EMBL/GenBank/DDBJ databases">
        <title>Kribbella capetownensis sp. nov. and Kribbella speibonae sp. nov., isolated from soil.</title>
        <authorList>
            <person name="Curtis S.M."/>
            <person name="Norton I."/>
            <person name="Everest G.J."/>
            <person name="Meyers P.R."/>
        </authorList>
    </citation>
    <scope>NUCLEOTIDE SEQUENCE [LARGE SCALE GENOMIC DNA]</scope>
    <source>
        <strain evidence="3 4">NRRL B-24813</strain>
    </source>
</reference>
<dbReference type="EMBL" id="SJKB01000029">
    <property type="protein sequence ID" value="TCC48046.1"/>
    <property type="molecule type" value="Genomic_DNA"/>
</dbReference>
<dbReference type="Proteomes" id="UP000291144">
    <property type="component" value="Unassembled WGS sequence"/>
</dbReference>
<comment type="caution">
    <text evidence="3">The sequence shown here is derived from an EMBL/GenBank/DDBJ whole genome shotgun (WGS) entry which is preliminary data.</text>
</comment>
<feature type="region of interest" description="Disordered" evidence="1">
    <location>
        <begin position="275"/>
        <end position="325"/>
    </location>
</feature>
<dbReference type="InterPro" id="IPR025159">
    <property type="entry name" value="AbiEi_N"/>
</dbReference>
<dbReference type="AlphaFoldDB" id="A0A4R0JSH7"/>
<accession>A0A4R0JSH7</accession>
<evidence type="ECO:0000259" key="2">
    <source>
        <dbReference type="Pfam" id="PF13338"/>
    </source>
</evidence>
<sequence>MLLLKREEARMMRAVDMLESLELVGSSQWGLVTTAQAYEAGVSKMHLSRLADRGTVQRVRHGVYALPSADTGPLQGLRAAWLSTGSQPAGNQPLAVVSGESAAAVHGLGDVLASKYEFTTAVRRQTTQPDIRYRKRDLPEGDVAWVDGLPVTSVARTVNDLATGGTDFDHLAAVVRDAVATTGVTSGSLVQALEPAVEGFGSPDGNAMLVALLKAVGFRPDTGLLELAAPELREKFFRTLAPQFEDIVSRAVNERLRQLGQGIDFSSASQHVVNAAHPDGTRDATSRQNRKIDDGGAADSAGSEPAATVPGDQVGQRGQEPRRRG</sequence>
<feature type="domain" description="AbiEi antitoxin N-terminal" evidence="2">
    <location>
        <begin position="26"/>
        <end position="67"/>
    </location>
</feature>
<feature type="compositionally biased region" description="Basic and acidic residues" evidence="1">
    <location>
        <begin position="279"/>
        <end position="294"/>
    </location>
</feature>
<organism evidence="3 4">
    <name type="scientific">Kribbella pittospori</name>
    <dbReference type="NCBI Taxonomy" id="722689"/>
    <lineage>
        <taxon>Bacteria</taxon>
        <taxon>Bacillati</taxon>
        <taxon>Actinomycetota</taxon>
        <taxon>Actinomycetes</taxon>
        <taxon>Propionibacteriales</taxon>
        <taxon>Kribbellaceae</taxon>
        <taxon>Kribbella</taxon>
    </lineage>
</organism>
<name>A0A4R0JSH7_9ACTN</name>